<dbReference type="PANTHER" id="PTHR36220">
    <property type="entry name" value="UNNAMED PRODUCT"/>
    <property type="match status" value="1"/>
</dbReference>
<name>A0A7S0XDX9_9CHLO</name>
<keyword evidence="2" id="KW-0677">Repeat</keyword>
<dbReference type="InterPro" id="IPR028994">
    <property type="entry name" value="Integrin_alpha_N"/>
</dbReference>
<evidence type="ECO:0000256" key="3">
    <source>
        <dbReference type="ARBA" id="ARBA00023180"/>
    </source>
</evidence>
<dbReference type="PANTHER" id="PTHR36220:SF1">
    <property type="entry name" value="GAMMA TUBULIN COMPLEX COMPONENT C-TERMINAL DOMAIN-CONTAINING PROTEIN"/>
    <property type="match status" value="1"/>
</dbReference>
<dbReference type="Pfam" id="PF14312">
    <property type="entry name" value="FG-GAP_2"/>
    <property type="match status" value="2"/>
</dbReference>
<evidence type="ECO:0000313" key="4">
    <source>
        <dbReference type="EMBL" id="CAD8716956.1"/>
    </source>
</evidence>
<dbReference type="Gene3D" id="2.130.10.130">
    <property type="entry name" value="Integrin alpha, N-terminal"/>
    <property type="match status" value="1"/>
</dbReference>
<dbReference type="SUPFAM" id="SSF75011">
    <property type="entry name" value="3-carboxy-cis,cis-mucoante lactonizing enzyme"/>
    <property type="match status" value="1"/>
</dbReference>
<keyword evidence="1" id="KW-0732">Signal</keyword>
<dbReference type="EMBL" id="HBFC01029468">
    <property type="protein sequence ID" value="CAD8716956.1"/>
    <property type="molecule type" value="Transcribed_RNA"/>
</dbReference>
<accession>A0A7S0XDX9</accession>
<dbReference type="AlphaFoldDB" id="A0A7S0XDX9"/>
<dbReference type="InterPro" id="IPR013519">
    <property type="entry name" value="Int_alpha_beta-p"/>
</dbReference>
<dbReference type="SMART" id="SM00191">
    <property type="entry name" value="Int_alpha"/>
    <property type="match status" value="2"/>
</dbReference>
<organism evidence="4">
    <name type="scientific">Mantoniella antarctica</name>
    <dbReference type="NCBI Taxonomy" id="81844"/>
    <lineage>
        <taxon>Eukaryota</taxon>
        <taxon>Viridiplantae</taxon>
        <taxon>Chlorophyta</taxon>
        <taxon>Mamiellophyceae</taxon>
        <taxon>Mamiellales</taxon>
        <taxon>Mamiellaceae</taxon>
        <taxon>Mantoniella</taxon>
    </lineage>
</organism>
<gene>
    <name evidence="4" type="ORF">MANT1106_LOCUS17546</name>
</gene>
<dbReference type="InterPro" id="IPR013517">
    <property type="entry name" value="FG-GAP"/>
</dbReference>
<protein>
    <submittedName>
        <fullName evidence="4">Uncharacterized protein</fullName>
    </submittedName>
</protein>
<evidence type="ECO:0000256" key="2">
    <source>
        <dbReference type="ARBA" id="ARBA00022737"/>
    </source>
</evidence>
<evidence type="ECO:0000256" key="1">
    <source>
        <dbReference type="ARBA" id="ARBA00022729"/>
    </source>
</evidence>
<proteinExistence type="predicted"/>
<reference evidence="4" key="1">
    <citation type="submission" date="2021-01" db="EMBL/GenBank/DDBJ databases">
        <authorList>
            <person name="Corre E."/>
            <person name="Pelletier E."/>
            <person name="Niang G."/>
            <person name="Scheremetjew M."/>
            <person name="Finn R."/>
            <person name="Kale V."/>
            <person name="Holt S."/>
            <person name="Cochrane G."/>
            <person name="Meng A."/>
            <person name="Brown T."/>
            <person name="Cohen L."/>
        </authorList>
    </citation>
    <scope>NUCLEOTIDE SEQUENCE</scope>
    <source>
        <strain evidence="4">SL-175</strain>
    </source>
</reference>
<keyword evidence="3" id="KW-0325">Glycoprotein</keyword>
<sequence>MVAMFGGHHGALGSKVYINIFQQSADRVWTQTSRIPILDDEPALDDRLALSLSGDTLAVGANYAVFIFARNGNEWTRQMEIKTLRDTSSTMITLDGDTLVMAEYGNRSSISAYQRNTNGVWGDKARIQLQSDASSSFSSIAITLSGNTLVVSDTAPNTCQILIFERNGAGAWIQQVDVGSFIKQACPVNIWRTGLSLNGDTLAVGGDSYGKYTYVFARDAVGLWTLEANLTHVDTVKGDWFGFAVSLHGDVLAISAEGDDDKDLNAGAVYMYTRANRIWTKRAKLLATDGAAGDRFGHALALGERSLIVGAPYVSDQGRNSGAAYVYTTTLKLAPVNVDADIALINSTTPPPPPRLYDDESSALARVLWCRVIGVTFVVMLFMY</sequence>